<feature type="compositionally biased region" description="Basic and acidic residues" evidence="6">
    <location>
        <begin position="283"/>
        <end position="347"/>
    </location>
</feature>
<dbReference type="PANTHER" id="PTHR24205:SF16">
    <property type="entry name" value="GH01042P-RELATED"/>
    <property type="match status" value="1"/>
</dbReference>
<dbReference type="InterPro" id="IPR001781">
    <property type="entry name" value="Znf_LIM"/>
</dbReference>
<feature type="domain" description="LIM zinc-binding" evidence="7">
    <location>
        <begin position="662"/>
        <end position="719"/>
    </location>
</feature>
<sequence>MSFYKRPPTMAGIMPLFKCRDCGMDVDDPTTHACPGPGARASPASPAPPPMPAMPDRYNNDRSPYAAPGADRKYSADRGYGNDRYNDRSYGSGDRGYGSSGGGAYDRGYSNADRKYSTDRGYNTGNDRYAAANSDRYAPDPAYDSGYNTPSGRPGYPASPPRSPAAGPGYDSGPRSFGTADSGRRPSDRSGASTDASPRVAEPALSSALRSVSPAPPGPSASPAPKGGKKYGLDFLSTSYTKLFKSNSHKSPAASPKPEDAMRVGVACSVGGWSERAAPPMPPRDDAGTELDHHDVGRYPNDGRYHDDARYNDDRRYNDDSRYYDDPRGGYDADPRGYNDPHVHDDGYYYDDDPVYAPNGAPPAGPGAAAAAAPLPSPGTPPDAAAAPGAGADPTGLDGGIDISEIMLYKDSKSIQCTGCKGLIWKGEEIVCIGEDVMHAMCCVCQECGLEAAKDPYGSDGWRCERGGIIICADCLAKDAELNGGGGGEYADPAPAIPPPHDEYGATDRGMPPPDAVVPRDPTPPPPSPPEPQCGTCHLPFVGAEPRAEHPKLGPSPHHPRCLTCQHCQRPLSETFSDSNPVHVKHGRPLCHPCYLQTLPRCAGCKNVITRDTRVVAALGRKYHPQCFVCVRCGRAFPDKSFYVLNDEPYDKWCYHEANGSLCGGCGQPIEGPCACVVEGKFHPGCFVCVTCGTPLSDVYYSYNGQAYCETHILELQRTTRGGMKAERRQTFYRHV</sequence>
<dbReference type="PANTHER" id="PTHR24205">
    <property type="entry name" value="FOUR AND A HALF LIM DOMAINS PROTEIN"/>
    <property type="match status" value="1"/>
</dbReference>
<dbReference type="Gene3D" id="2.10.110.10">
    <property type="entry name" value="Cysteine Rich Protein"/>
    <property type="match status" value="4"/>
</dbReference>
<dbReference type="Pfam" id="PF00412">
    <property type="entry name" value="LIM"/>
    <property type="match status" value="3"/>
</dbReference>
<dbReference type="GO" id="GO:0005634">
    <property type="term" value="C:nucleus"/>
    <property type="evidence" value="ECO:0007669"/>
    <property type="project" value="TreeGrafter"/>
</dbReference>
<proteinExistence type="predicted"/>
<evidence type="ECO:0000256" key="2">
    <source>
        <dbReference type="ARBA" id="ARBA00022737"/>
    </source>
</evidence>
<feature type="compositionally biased region" description="Low complexity" evidence="6">
    <location>
        <begin position="382"/>
        <end position="393"/>
    </location>
</feature>
<keyword evidence="9" id="KW-1185">Reference proteome</keyword>
<reference evidence="8 9" key="1">
    <citation type="submission" date="2009-11" db="EMBL/GenBank/DDBJ databases">
        <title>Annotation of Allomyces macrogynus ATCC 38327.</title>
        <authorList>
            <consortium name="The Broad Institute Genome Sequencing Platform"/>
            <person name="Russ C."/>
            <person name="Cuomo C."/>
            <person name="Burger G."/>
            <person name="Gray M.W."/>
            <person name="Holland P.W.H."/>
            <person name="King N."/>
            <person name="Lang F.B.F."/>
            <person name="Roger A.J."/>
            <person name="Ruiz-Trillo I."/>
            <person name="Young S.K."/>
            <person name="Zeng Q."/>
            <person name="Gargeya S."/>
            <person name="Fitzgerald M."/>
            <person name="Haas B."/>
            <person name="Abouelleil A."/>
            <person name="Alvarado L."/>
            <person name="Arachchi H.M."/>
            <person name="Berlin A."/>
            <person name="Chapman S.B."/>
            <person name="Gearin G."/>
            <person name="Goldberg J."/>
            <person name="Griggs A."/>
            <person name="Gujja S."/>
            <person name="Hansen M."/>
            <person name="Heiman D."/>
            <person name="Howarth C."/>
            <person name="Larimer J."/>
            <person name="Lui A."/>
            <person name="MacDonald P.J.P."/>
            <person name="McCowen C."/>
            <person name="Montmayeur A."/>
            <person name="Murphy C."/>
            <person name="Neiman D."/>
            <person name="Pearson M."/>
            <person name="Priest M."/>
            <person name="Roberts A."/>
            <person name="Saif S."/>
            <person name="Shea T."/>
            <person name="Sisk P."/>
            <person name="Stolte C."/>
            <person name="Sykes S."/>
            <person name="Wortman J."/>
            <person name="Nusbaum C."/>
            <person name="Birren B."/>
        </authorList>
    </citation>
    <scope>NUCLEOTIDE SEQUENCE [LARGE SCALE GENOMIC DNA]</scope>
    <source>
        <strain evidence="8 9">ATCC 38327</strain>
    </source>
</reference>
<keyword evidence="1 5" id="KW-0479">Metal-binding</keyword>
<dbReference type="GO" id="GO:0003712">
    <property type="term" value="F:transcription coregulator activity"/>
    <property type="evidence" value="ECO:0007669"/>
    <property type="project" value="TreeGrafter"/>
</dbReference>
<evidence type="ECO:0000256" key="1">
    <source>
        <dbReference type="ARBA" id="ARBA00022723"/>
    </source>
</evidence>
<dbReference type="SUPFAM" id="SSF57716">
    <property type="entry name" value="Glucocorticoid receptor-like (DNA-binding domain)"/>
    <property type="match status" value="2"/>
</dbReference>
<dbReference type="eggNOG" id="KOG1703">
    <property type="taxonomic scope" value="Eukaryota"/>
</dbReference>
<organism evidence="8 9">
    <name type="scientific">Allomyces macrogynus (strain ATCC 38327)</name>
    <name type="common">Allomyces javanicus var. macrogynus</name>
    <dbReference type="NCBI Taxonomy" id="578462"/>
    <lineage>
        <taxon>Eukaryota</taxon>
        <taxon>Fungi</taxon>
        <taxon>Fungi incertae sedis</taxon>
        <taxon>Blastocladiomycota</taxon>
        <taxon>Blastocladiomycetes</taxon>
        <taxon>Blastocladiales</taxon>
        <taxon>Blastocladiaceae</taxon>
        <taxon>Allomyces</taxon>
    </lineage>
</organism>
<dbReference type="PROSITE" id="PS50023">
    <property type="entry name" value="LIM_DOMAIN_2"/>
    <property type="match status" value="2"/>
</dbReference>
<dbReference type="AlphaFoldDB" id="A0A0L0S8D4"/>
<name>A0A0L0S8D4_ALLM3</name>
<evidence type="ECO:0000313" key="8">
    <source>
        <dbReference type="EMBL" id="KNE58665.1"/>
    </source>
</evidence>
<feature type="region of interest" description="Disordered" evidence="6">
    <location>
        <begin position="28"/>
        <end position="232"/>
    </location>
</feature>
<feature type="compositionally biased region" description="Basic and acidic residues" evidence="6">
    <location>
        <begin position="70"/>
        <end position="87"/>
    </location>
</feature>
<dbReference type="VEuPathDB" id="FungiDB:AMAG_04223"/>
<keyword evidence="4 5" id="KW-0440">LIM domain</keyword>
<gene>
    <name evidence="8" type="ORF">AMAG_04223</name>
</gene>
<evidence type="ECO:0000259" key="7">
    <source>
        <dbReference type="PROSITE" id="PS50023"/>
    </source>
</evidence>
<feature type="domain" description="LIM zinc-binding" evidence="7">
    <location>
        <begin position="600"/>
        <end position="661"/>
    </location>
</feature>
<dbReference type="OrthoDB" id="1112565at2759"/>
<dbReference type="STRING" id="578462.A0A0L0S8D4"/>
<dbReference type="GO" id="GO:0046872">
    <property type="term" value="F:metal ion binding"/>
    <property type="evidence" value="ECO:0007669"/>
    <property type="project" value="UniProtKB-KW"/>
</dbReference>
<keyword evidence="2" id="KW-0677">Repeat</keyword>
<feature type="region of interest" description="Disordered" evidence="6">
    <location>
        <begin position="272"/>
        <end position="393"/>
    </location>
</feature>
<feature type="compositionally biased region" description="Pro residues" evidence="6">
    <location>
        <begin position="511"/>
        <end position="532"/>
    </location>
</feature>
<dbReference type="EMBL" id="GG745333">
    <property type="protein sequence ID" value="KNE58665.1"/>
    <property type="molecule type" value="Genomic_DNA"/>
</dbReference>
<dbReference type="PROSITE" id="PS00478">
    <property type="entry name" value="LIM_DOMAIN_1"/>
    <property type="match status" value="2"/>
</dbReference>
<dbReference type="CDD" id="cd08368">
    <property type="entry name" value="LIM"/>
    <property type="match status" value="3"/>
</dbReference>
<keyword evidence="3 5" id="KW-0862">Zinc</keyword>
<feature type="compositionally biased region" description="Gly residues" evidence="6">
    <location>
        <begin position="93"/>
        <end position="105"/>
    </location>
</feature>
<protein>
    <recommendedName>
        <fullName evidence="7">LIM zinc-binding domain-containing protein</fullName>
    </recommendedName>
</protein>
<evidence type="ECO:0000256" key="6">
    <source>
        <dbReference type="SAM" id="MobiDB-lite"/>
    </source>
</evidence>
<reference evidence="9" key="2">
    <citation type="submission" date="2009-11" db="EMBL/GenBank/DDBJ databases">
        <title>The Genome Sequence of Allomyces macrogynus strain ATCC 38327.</title>
        <authorList>
            <consortium name="The Broad Institute Genome Sequencing Platform"/>
            <person name="Russ C."/>
            <person name="Cuomo C."/>
            <person name="Shea T."/>
            <person name="Young S.K."/>
            <person name="Zeng Q."/>
            <person name="Koehrsen M."/>
            <person name="Haas B."/>
            <person name="Borodovsky M."/>
            <person name="Guigo R."/>
            <person name="Alvarado L."/>
            <person name="Berlin A."/>
            <person name="Borenstein D."/>
            <person name="Chen Z."/>
            <person name="Engels R."/>
            <person name="Freedman E."/>
            <person name="Gellesch M."/>
            <person name="Goldberg J."/>
            <person name="Griggs A."/>
            <person name="Gujja S."/>
            <person name="Heiman D."/>
            <person name="Hepburn T."/>
            <person name="Howarth C."/>
            <person name="Jen D."/>
            <person name="Larson L."/>
            <person name="Lewis B."/>
            <person name="Mehta T."/>
            <person name="Park D."/>
            <person name="Pearson M."/>
            <person name="Roberts A."/>
            <person name="Saif S."/>
            <person name="Shenoy N."/>
            <person name="Sisk P."/>
            <person name="Stolte C."/>
            <person name="Sykes S."/>
            <person name="Walk T."/>
            <person name="White J."/>
            <person name="Yandava C."/>
            <person name="Burger G."/>
            <person name="Gray M.W."/>
            <person name="Holland P.W.H."/>
            <person name="King N."/>
            <person name="Lang F.B.F."/>
            <person name="Roger A.J."/>
            <person name="Ruiz-Trillo I."/>
            <person name="Lander E."/>
            <person name="Nusbaum C."/>
        </authorList>
    </citation>
    <scope>NUCLEOTIDE SEQUENCE [LARGE SCALE GENOMIC DNA]</scope>
    <source>
        <strain evidence="9">ATCC 38327</strain>
    </source>
</reference>
<evidence type="ECO:0000256" key="5">
    <source>
        <dbReference type="PROSITE-ProRule" id="PRU00125"/>
    </source>
</evidence>
<evidence type="ECO:0000256" key="4">
    <source>
        <dbReference type="ARBA" id="ARBA00023038"/>
    </source>
</evidence>
<dbReference type="Proteomes" id="UP000054350">
    <property type="component" value="Unassembled WGS sequence"/>
</dbReference>
<evidence type="ECO:0000256" key="3">
    <source>
        <dbReference type="ARBA" id="ARBA00022833"/>
    </source>
</evidence>
<feature type="compositionally biased region" description="Low complexity" evidence="6">
    <location>
        <begin position="35"/>
        <end position="44"/>
    </location>
</feature>
<accession>A0A0L0S8D4</accession>
<dbReference type="SMART" id="SM00132">
    <property type="entry name" value="LIM"/>
    <property type="match status" value="3"/>
</dbReference>
<evidence type="ECO:0000313" key="9">
    <source>
        <dbReference type="Proteomes" id="UP000054350"/>
    </source>
</evidence>
<feature type="region of interest" description="Disordered" evidence="6">
    <location>
        <begin position="487"/>
        <end position="532"/>
    </location>
</feature>